<name>A0A2P2PNX9_RHIMU</name>
<feature type="chain" id="PRO_5015138124" evidence="2">
    <location>
        <begin position="18"/>
        <end position="124"/>
    </location>
</feature>
<reference evidence="3" key="1">
    <citation type="submission" date="2018-02" db="EMBL/GenBank/DDBJ databases">
        <title>Rhizophora mucronata_Transcriptome.</title>
        <authorList>
            <person name="Meera S.P."/>
            <person name="Sreeshan A."/>
            <person name="Augustine A."/>
        </authorList>
    </citation>
    <scope>NUCLEOTIDE SEQUENCE</scope>
    <source>
        <tissue evidence="3">Leaf</tissue>
    </source>
</reference>
<dbReference type="AlphaFoldDB" id="A0A2P2PNX9"/>
<sequence length="124" mass="13632">MASTLTFAGSLPVLVRASGPARQPDPNHKNSVSPASSSTWWAPLFECSSYPDYVNTNARSIRHPGECDPDAGRPRPRFALGCFTEEKAKQLRRKTMEGKSFHDVMYHSAIAARLASDLSGRPEK</sequence>
<keyword evidence="2" id="KW-0732">Signal</keyword>
<feature type="signal peptide" evidence="2">
    <location>
        <begin position="1"/>
        <end position="17"/>
    </location>
</feature>
<accession>A0A2P2PNX9</accession>
<proteinExistence type="predicted"/>
<organism evidence="3">
    <name type="scientific">Rhizophora mucronata</name>
    <name type="common">Asiatic mangrove</name>
    <dbReference type="NCBI Taxonomy" id="61149"/>
    <lineage>
        <taxon>Eukaryota</taxon>
        <taxon>Viridiplantae</taxon>
        <taxon>Streptophyta</taxon>
        <taxon>Embryophyta</taxon>
        <taxon>Tracheophyta</taxon>
        <taxon>Spermatophyta</taxon>
        <taxon>Magnoliopsida</taxon>
        <taxon>eudicotyledons</taxon>
        <taxon>Gunneridae</taxon>
        <taxon>Pentapetalae</taxon>
        <taxon>rosids</taxon>
        <taxon>fabids</taxon>
        <taxon>Malpighiales</taxon>
        <taxon>Rhizophoraceae</taxon>
        <taxon>Rhizophora</taxon>
    </lineage>
</organism>
<protein>
    <submittedName>
        <fullName evidence="3">Uncharacterized protein LOC105136393</fullName>
    </submittedName>
</protein>
<evidence type="ECO:0000313" key="3">
    <source>
        <dbReference type="EMBL" id="MBX56438.1"/>
    </source>
</evidence>
<evidence type="ECO:0000256" key="1">
    <source>
        <dbReference type="SAM" id="MobiDB-lite"/>
    </source>
</evidence>
<evidence type="ECO:0000256" key="2">
    <source>
        <dbReference type="SAM" id="SignalP"/>
    </source>
</evidence>
<feature type="region of interest" description="Disordered" evidence="1">
    <location>
        <begin position="17"/>
        <end position="37"/>
    </location>
</feature>
<dbReference type="EMBL" id="GGEC01075954">
    <property type="protein sequence ID" value="MBX56438.1"/>
    <property type="molecule type" value="Transcribed_RNA"/>
</dbReference>
<dbReference type="PANTHER" id="PTHR34198">
    <property type="entry name" value="OS01G0175100 PROTEIN"/>
    <property type="match status" value="1"/>
</dbReference>
<dbReference type="PANTHER" id="PTHR34198:SF1">
    <property type="entry name" value="OS01G0104300 PROTEIN"/>
    <property type="match status" value="1"/>
</dbReference>